<dbReference type="AlphaFoldDB" id="A1ZZ89"/>
<sequence length="49" mass="5831">MGIAQKHSNKQLSKIKVFIVCYFQVNKRLFMLAYKVKIMELSIKKKRSL</sequence>
<comment type="caution">
    <text evidence="1">The sequence shown here is derived from an EMBL/GenBank/DDBJ whole genome shotgun (WGS) entry which is preliminary data.</text>
</comment>
<name>A1ZZ89_MICM2</name>
<evidence type="ECO:0000313" key="1">
    <source>
        <dbReference type="EMBL" id="EAY24291.1"/>
    </source>
</evidence>
<accession>A1ZZ89</accession>
<dbReference type="EMBL" id="AAWS01000074">
    <property type="protein sequence ID" value="EAY24291.1"/>
    <property type="molecule type" value="Genomic_DNA"/>
</dbReference>
<protein>
    <submittedName>
        <fullName evidence="1">Uncharacterized protein</fullName>
    </submittedName>
</protein>
<organism evidence="1 2">
    <name type="scientific">Microscilla marina ATCC 23134</name>
    <dbReference type="NCBI Taxonomy" id="313606"/>
    <lineage>
        <taxon>Bacteria</taxon>
        <taxon>Pseudomonadati</taxon>
        <taxon>Bacteroidota</taxon>
        <taxon>Cytophagia</taxon>
        <taxon>Cytophagales</taxon>
        <taxon>Microscillaceae</taxon>
        <taxon>Microscilla</taxon>
    </lineage>
</organism>
<gene>
    <name evidence="1" type="ORF">M23134_03045</name>
</gene>
<dbReference type="Proteomes" id="UP000004095">
    <property type="component" value="Unassembled WGS sequence"/>
</dbReference>
<keyword evidence="2" id="KW-1185">Reference proteome</keyword>
<reference evidence="1 2" key="1">
    <citation type="submission" date="2007-01" db="EMBL/GenBank/DDBJ databases">
        <authorList>
            <person name="Haygood M."/>
            <person name="Podell S."/>
            <person name="Anderson C."/>
            <person name="Hopkinson B."/>
            <person name="Roe K."/>
            <person name="Barbeau K."/>
            <person name="Gaasterland T."/>
            <person name="Ferriera S."/>
            <person name="Johnson J."/>
            <person name="Kravitz S."/>
            <person name="Beeson K."/>
            <person name="Sutton G."/>
            <person name="Rogers Y.-H."/>
            <person name="Friedman R."/>
            <person name="Frazier M."/>
            <person name="Venter J.C."/>
        </authorList>
    </citation>
    <scope>NUCLEOTIDE SEQUENCE [LARGE SCALE GENOMIC DNA]</scope>
    <source>
        <strain evidence="1 2">ATCC 23134</strain>
    </source>
</reference>
<proteinExistence type="predicted"/>
<evidence type="ECO:0000313" key="2">
    <source>
        <dbReference type="Proteomes" id="UP000004095"/>
    </source>
</evidence>